<dbReference type="PANTHER" id="PTHR13451:SF0">
    <property type="entry name" value="CROSSOVER JUNCTION ENDONUCLEASE MUS81"/>
    <property type="match status" value="1"/>
</dbReference>
<dbReference type="GO" id="GO:0031573">
    <property type="term" value="P:mitotic intra-S DNA damage checkpoint signaling"/>
    <property type="evidence" value="ECO:0007669"/>
    <property type="project" value="TreeGrafter"/>
</dbReference>
<organism evidence="12">
    <name type="scientific">viral metagenome</name>
    <dbReference type="NCBI Taxonomy" id="1070528"/>
    <lineage>
        <taxon>unclassified sequences</taxon>
        <taxon>metagenomes</taxon>
        <taxon>organismal metagenomes</taxon>
    </lineage>
</organism>
<evidence type="ECO:0000256" key="2">
    <source>
        <dbReference type="ARBA" id="ARBA00010015"/>
    </source>
</evidence>
<evidence type="ECO:0000259" key="11">
    <source>
        <dbReference type="SMART" id="SM00891"/>
    </source>
</evidence>
<dbReference type="Pfam" id="PF21292">
    <property type="entry name" value="EME1-MUS81_C"/>
    <property type="match status" value="1"/>
</dbReference>
<comment type="cofactor">
    <cofactor evidence="1">
        <name>Mg(2+)</name>
        <dbReference type="ChEBI" id="CHEBI:18420"/>
    </cofactor>
</comment>
<name>A0A6C0JNH5_9ZZZZ</name>
<dbReference type="SUPFAM" id="SSF47781">
    <property type="entry name" value="RuvA domain 2-like"/>
    <property type="match status" value="1"/>
</dbReference>
<dbReference type="Gene3D" id="3.40.50.10130">
    <property type="match status" value="1"/>
</dbReference>
<feature type="domain" description="ERCC4" evidence="11">
    <location>
        <begin position="3"/>
        <end position="94"/>
    </location>
</feature>
<dbReference type="InterPro" id="IPR006166">
    <property type="entry name" value="ERCC4_domain"/>
</dbReference>
<evidence type="ECO:0000256" key="5">
    <source>
        <dbReference type="ARBA" id="ARBA00022759"/>
    </source>
</evidence>
<evidence type="ECO:0000256" key="10">
    <source>
        <dbReference type="ARBA" id="ARBA00023204"/>
    </source>
</evidence>
<keyword evidence="4" id="KW-0479">Metal-binding</keyword>
<reference evidence="12" key="1">
    <citation type="journal article" date="2020" name="Nature">
        <title>Giant virus diversity and host interactions through global metagenomics.</title>
        <authorList>
            <person name="Schulz F."/>
            <person name="Roux S."/>
            <person name="Paez-Espino D."/>
            <person name="Jungbluth S."/>
            <person name="Walsh D.A."/>
            <person name="Denef V.J."/>
            <person name="McMahon K.D."/>
            <person name="Konstantinidis K.T."/>
            <person name="Eloe-Fadrosh E.A."/>
            <person name="Kyrpides N.C."/>
            <person name="Woyke T."/>
        </authorList>
    </citation>
    <scope>NUCLEOTIDE SEQUENCE</scope>
    <source>
        <strain evidence="12">GVMAG-S-1040241-154</strain>
    </source>
</reference>
<dbReference type="SMART" id="SM00891">
    <property type="entry name" value="ERCC4"/>
    <property type="match status" value="1"/>
</dbReference>
<dbReference type="GO" id="GO:0048257">
    <property type="term" value="F:3'-flap endonuclease activity"/>
    <property type="evidence" value="ECO:0007669"/>
    <property type="project" value="TreeGrafter"/>
</dbReference>
<sequence>MLKLIIDSREKQLFNSIKERDLDNYNDFIEIESTNLELGDIKIILSDDFELIFERKTLTDLNQSINDGRYKEQKNRLLSNYNSNLITYIIEGDDILKSINRNDKRISSVYLHSLYRDNIKILFTKNIFETTNLILTLCTKIIDKPNDFTNTKKETDYTDIVKIKSKKISNITPDNCFILQLCQIPNISSTIAKNIVSKYSNIKELLTSLDNCDCYENKIKLLQEIDKVGKDKAKKIIDYMKL</sequence>
<evidence type="ECO:0000256" key="4">
    <source>
        <dbReference type="ARBA" id="ARBA00022723"/>
    </source>
</evidence>
<dbReference type="PANTHER" id="PTHR13451">
    <property type="entry name" value="CLASS II CROSSOVER JUNCTION ENDONUCLEASE MUS81"/>
    <property type="match status" value="1"/>
</dbReference>
<dbReference type="InterPro" id="IPR011335">
    <property type="entry name" value="Restrct_endonuc-II-like"/>
</dbReference>
<evidence type="ECO:0000256" key="9">
    <source>
        <dbReference type="ARBA" id="ARBA00023172"/>
    </source>
</evidence>
<comment type="similarity">
    <text evidence="2">Belongs to the XPF family.</text>
</comment>
<keyword evidence="9" id="KW-0233">DNA recombination</keyword>
<dbReference type="InterPro" id="IPR042530">
    <property type="entry name" value="EME1/EME2_C"/>
</dbReference>
<dbReference type="GO" id="GO:0008821">
    <property type="term" value="F:crossover junction DNA endonuclease activity"/>
    <property type="evidence" value="ECO:0007669"/>
    <property type="project" value="InterPro"/>
</dbReference>
<dbReference type="CDD" id="cd22367">
    <property type="entry name" value="XPF_ERCC4_MUS81-like"/>
    <property type="match status" value="1"/>
</dbReference>
<keyword evidence="10" id="KW-0234">DNA repair</keyword>
<dbReference type="GO" id="GO:0000712">
    <property type="term" value="P:resolution of meiotic recombination intermediates"/>
    <property type="evidence" value="ECO:0007669"/>
    <property type="project" value="TreeGrafter"/>
</dbReference>
<dbReference type="GO" id="GO:0046872">
    <property type="term" value="F:metal ion binding"/>
    <property type="evidence" value="ECO:0007669"/>
    <property type="project" value="UniProtKB-KW"/>
</dbReference>
<evidence type="ECO:0000256" key="7">
    <source>
        <dbReference type="ARBA" id="ARBA00022801"/>
    </source>
</evidence>
<evidence type="ECO:0000256" key="3">
    <source>
        <dbReference type="ARBA" id="ARBA00022722"/>
    </source>
</evidence>
<dbReference type="Gene3D" id="1.10.150.670">
    <property type="entry name" value="Crossover junction endonuclease EME1, DNA-binding domain"/>
    <property type="match status" value="1"/>
</dbReference>
<dbReference type="GO" id="GO:0005634">
    <property type="term" value="C:nucleus"/>
    <property type="evidence" value="ECO:0007669"/>
    <property type="project" value="TreeGrafter"/>
</dbReference>
<evidence type="ECO:0000256" key="8">
    <source>
        <dbReference type="ARBA" id="ARBA00022842"/>
    </source>
</evidence>
<dbReference type="SUPFAM" id="SSF52980">
    <property type="entry name" value="Restriction endonuclease-like"/>
    <property type="match status" value="1"/>
</dbReference>
<keyword evidence="7" id="KW-0378">Hydrolase</keyword>
<protein>
    <recommendedName>
        <fullName evidence="11">ERCC4 domain-containing protein</fullName>
    </recommendedName>
</protein>
<dbReference type="GO" id="GO:0006308">
    <property type="term" value="P:DNA catabolic process"/>
    <property type="evidence" value="ECO:0007669"/>
    <property type="project" value="InterPro"/>
</dbReference>
<proteinExistence type="inferred from homology"/>
<dbReference type="AlphaFoldDB" id="A0A6C0JNH5"/>
<dbReference type="GO" id="GO:0048476">
    <property type="term" value="C:Holliday junction resolvase complex"/>
    <property type="evidence" value="ECO:0007669"/>
    <property type="project" value="TreeGrafter"/>
</dbReference>
<keyword evidence="8" id="KW-0460">Magnesium</keyword>
<accession>A0A6C0JNH5</accession>
<dbReference type="GO" id="GO:0003677">
    <property type="term" value="F:DNA binding"/>
    <property type="evidence" value="ECO:0007669"/>
    <property type="project" value="InterPro"/>
</dbReference>
<evidence type="ECO:0000256" key="1">
    <source>
        <dbReference type="ARBA" id="ARBA00001946"/>
    </source>
</evidence>
<keyword evidence="6" id="KW-0227">DNA damage</keyword>
<dbReference type="EMBL" id="MN740684">
    <property type="protein sequence ID" value="QHU07282.1"/>
    <property type="molecule type" value="Genomic_DNA"/>
</dbReference>
<evidence type="ECO:0000256" key="6">
    <source>
        <dbReference type="ARBA" id="ARBA00022763"/>
    </source>
</evidence>
<dbReference type="GO" id="GO:0000727">
    <property type="term" value="P:double-strand break repair via break-induced replication"/>
    <property type="evidence" value="ECO:0007669"/>
    <property type="project" value="TreeGrafter"/>
</dbReference>
<dbReference type="InterPro" id="IPR033309">
    <property type="entry name" value="Mus81"/>
</dbReference>
<keyword evidence="5" id="KW-0255">Endonuclease</keyword>
<keyword evidence="3" id="KW-0540">Nuclease</keyword>
<dbReference type="InterPro" id="IPR010994">
    <property type="entry name" value="RuvA_2-like"/>
</dbReference>
<dbReference type="Pfam" id="PF02732">
    <property type="entry name" value="ERCC4"/>
    <property type="match status" value="1"/>
</dbReference>
<evidence type="ECO:0000313" key="12">
    <source>
        <dbReference type="EMBL" id="QHU07282.1"/>
    </source>
</evidence>